<evidence type="ECO:0000256" key="3">
    <source>
        <dbReference type="SAM" id="MobiDB-lite"/>
    </source>
</evidence>
<feature type="region of interest" description="Disordered" evidence="3">
    <location>
        <begin position="221"/>
        <end position="240"/>
    </location>
</feature>
<proteinExistence type="predicted"/>
<dbReference type="PANTHER" id="PTHR34784:SF1">
    <property type="entry name" value="50S RIBOSOMAL PROTEIN L34"/>
    <property type="match status" value="1"/>
</dbReference>
<dbReference type="PANTHER" id="PTHR34784">
    <property type="entry name" value="50S RIBOSOMAL PROTEIN L34"/>
    <property type="match status" value="1"/>
</dbReference>
<dbReference type="Gene3D" id="3.30.1330.20">
    <property type="entry name" value="Tubulin/FtsZ, C-terminal domain"/>
    <property type="match status" value="1"/>
</dbReference>
<dbReference type="Pfam" id="PF09585">
    <property type="entry name" value="Lin0512_fam"/>
    <property type="match status" value="1"/>
</dbReference>
<keyword evidence="2" id="KW-0342">GTP-binding</keyword>
<dbReference type="EMBL" id="HBHT01033774">
    <property type="protein sequence ID" value="CAD9986425.1"/>
    <property type="molecule type" value="Transcribed_RNA"/>
</dbReference>
<evidence type="ECO:0000256" key="2">
    <source>
        <dbReference type="ARBA" id="ARBA00023134"/>
    </source>
</evidence>
<keyword evidence="1" id="KW-0547">Nucleotide-binding</keyword>
<organism evidence="4">
    <name type="scientific">Entomoneis paludosa</name>
    <dbReference type="NCBI Taxonomy" id="265537"/>
    <lineage>
        <taxon>Eukaryota</taxon>
        <taxon>Sar</taxon>
        <taxon>Stramenopiles</taxon>
        <taxon>Ochrophyta</taxon>
        <taxon>Bacillariophyta</taxon>
        <taxon>Bacillariophyceae</taxon>
        <taxon>Bacillariophycidae</taxon>
        <taxon>Entomoneidaceae</taxon>
        <taxon>Entomoneis</taxon>
    </lineage>
</organism>
<protein>
    <submittedName>
        <fullName evidence="4">Uncharacterized protein</fullName>
    </submittedName>
</protein>
<sequence length="240" mass="25899">MMPLSTKVNAGVVCRLGSRIVGCYGNHSCFTRAIGGREKEQQKQQRSFRTTTWIPKTAPTSNNQHRWSQEWKDLGLGAKLVDGPKFPASLFFVQLGFGVDQHGTDDATKAAIRAVRNAIEFNSIPGVISHLPGGRAEMLIHVKLGVPPVTTSSSSLELLPVDPLQVAKVFPYGKILPLEVVPGGLSFHTGRVVEELGDTNDVGVCVAACVTLGYDDPSTDDRVANKHGSSHTTYNTKDGY</sequence>
<dbReference type="NCBIfam" id="TIGR02058">
    <property type="entry name" value="lin0512_fam"/>
    <property type="match status" value="1"/>
</dbReference>
<dbReference type="InterPro" id="IPR011719">
    <property type="entry name" value="CHP02058"/>
</dbReference>
<dbReference type="AlphaFoldDB" id="A0A7S2YNZ4"/>
<dbReference type="GO" id="GO:0005525">
    <property type="term" value="F:GTP binding"/>
    <property type="evidence" value="ECO:0007669"/>
    <property type="project" value="UniProtKB-KW"/>
</dbReference>
<name>A0A7S2YNZ4_9STRA</name>
<evidence type="ECO:0000256" key="1">
    <source>
        <dbReference type="ARBA" id="ARBA00022741"/>
    </source>
</evidence>
<accession>A0A7S2YNZ4</accession>
<dbReference type="InterPro" id="IPR037103">
    <property type="entry name" value="Tubulin/FtsZ-like_C"/>
</dbReference>
<evidence type="ECO:0000313" key="4">
    <source>
        <dbReference type="EMBL" id="CAD9986425.1"/>
    </source>
</evidence>
<reference evidence="4" key="1">
    <citation type="submission" date="2021-01" db="EMBL/GenBank/DDBJ databases">
        <authorList>
            <person name="Corre E."/>
            <person name="Pelletier E."/>
            <person name="Niang G."/>
            <person name="Scheremetjew M."/>
            <person name="Finn R."/>
            <person name="Kale V."/>
            <person name="Holt S."/>
            <person name="Cochrane G."/>
            <person name="Meng A."/>
            <person name="Brown T."/>
            <person name="Cohen L."/>
        </authorList>
    </citation>
    <scope>NUCLEOTIDE SEQUENCE</scope>
    <source>
        <strain evidence="4">CCMP125</strain>
    </source>
</reference>
<feature type="compositionally biased region" description="Polar residues" evidence="3">
    <location>
        <begin position="230"/>
        <end position="240"/>
    </location>
</feature>
<gene>
    <name evidence="4" type="ORF">APAL1065_LOCUS22711</name>
</gene>